<name>G6EK15_9SPHN</name>
<reference evidence="1 2" key="1">
    <citation type="journal article" date="2012" name="J. Bacteriol.">
        <title>Genome sequence of benzo(a)pyrene-degrading bacterium Novosphingobium pentaromativorans US6-1.</title>
        <authorList>
            <person name="Luo Y.R."/>
            <person name="Kang S.G."/>
            <person name="Kim S.J."/>
            <person name="Kim M.R."/>
            <person name="Li N."/>
            <person name="Lee J.H."/>
            <person name="Kwon K.K."/>
        </authorList>
    </citation>
    <scope>NUCLEOTIDE SEQUENCE [LARGE SCALE GENOMIC DNA]</scope>
    <source>
        <strain evidence="1 2">US6-1</strain>
    </source>
</reference>
<organism evidence="1 2">
    <name type="scientific">Novosphingobium pentaromativorans US6-1</name>
    <dbReference type="NCBI Taxonomy" id="1088721"/>
    <lineage>
        <taxon>Bacteria</taxon>
        <taxon>Pseudomonadati</taxon>
        <taxon>Pseudomonadota</taxon>
        <taxon>Alphaproteobacteria</taxon>
        <taxon>Sphingomonadales</taxon>
        <taxon>Sphingomonadaceae</taxon>
        <taxon>Novosphingobium</taxon>
    </lineage>
</organism>
<evidence type="ECO:0000313" key="1">
    <source>
        <dbReference type="EMBL" id="EHJ58354.1"/>
    </source>
</evidence>
<comment type="caution">
    <text evidence="1">The sequence shown here is derived from an EMBL/GenBank/DDBJ whole genome shotgun (WGS) entry which is preliminary data.</text>
</comment>
<sequence length="377" mass="41958">MWSADRLTGDYPSRHLDGRHPDPKMVLMDCFRIDESGYTGFDLLNADQRLQGASAIAISDDDAARLIRDHFPTLQAAELKYRALARRPANHPRLIGLMRDALSAHKCTTYVCDKRFLLALMFVDYAVEPFYYERNLDLYADGRNYAMASLLHSVGPTLFGAGSYRRLMAAFQRAMKEKSPTGLKALVAAARAMNWQALDEVLGPLATGSRACLAAIATPGVSTDAAMVVLQALITRMEEMTDGPYRMEHDQSKNLLTYHGLIQKLIEHEDEIEFRQSEIARMKFPLKLAEVTQVDSKTSPAVQIADILIGAAIEAGNMRAGLRKGGPDPLAVLSLYAEDQFIHLLPSIDFEEQHRFRSGTQASEFIDYYAANFGSMS</sequence>
<gene>
    <name evidence="1" type="ORF">NSU_4686</name>
</gene>
<keyword evidence="2" id="KW-1185">Reference proteome</keyword>
<evidence type="ECO:0008006" key="3">
    <source>
        <dbReference type="Google" id="ProtNLM"/>
    </source>
</evidence>
<accession>G6EK15</accession>
<dbReference type="Proteomes" id="UP000004030">
    <property type="component" value="Unassembled WGS sequence"/>
</dbReference>
<evidence type="ECO:0000313" key="2">
    <source>
        <dbReference type="Proteomes" id="UP000004030"/>
    </source>
</evidence>
<dbReference type="InterPro" id="IPR024524">
    <property type="entry name" value="DUF3800"/>
</dbReference>
<dbReference type="Pfam" id="PF12686">
    <property type="entry name" value="DUF3800"/>
    <property type="match status" value="1"/>
</dbReference>
<proteinExistence type="predicted"/>
<protein>
    <recommendedName>
        <fullName evidence="3">DUF3800 domain-containing protein</fullName>
    </recommendedName>
</protein>
<dbReference type="AlphaFoldDB" id="G6EK15"/>
<dbReference type="EMBL" id="AGFM01000085">
    <property type="protein sequence ID" value="EHJ58354.1"/>
    <property type="molecule type" value="Genomic_DNA"/>
</dbReference>
<dbReference type="eggNOG" id="ENOG5032V6Q">
    <property type="taxonomic scope" value="Bacteria"/>
</dbReference>
<dbReference type="PATRIC" id="fig|1088721.3.peg.4604"/>